<accession>A0AAN9Y578</accession>
<dbReference type="EMBL" id="JBBCAQ010000019">
    <property type="protein sequence ID" value="KAK7595111.1"/>
    <property type="molecule type" value="Genomic_DNA"/>
</dbReference>
<protein>
    <submittedName>
        <fullName evidence="1">Uncharacterized protein</fullName>
    </submittedName>
</protein>
<sequence>MKNAADSRDRKTLVSIRGTALGTPQLHSVRSTPLEVAAECAAEKLAFFLQLCSIAAVLVIRECKERSIKGVQYRCWSLWQEEMGDDGKKLSHTAFRILQHKGNHSSDLPAPPSTHVCTPTKRCLSTVAPAYHTSTGEVVSQFSQQKEWSKMETYAHFVPQASDHFS</sequence>
<evidence type="ECO:0000313" key="1">
    <source>
        <dbReference type="EMBL" id="KAK7595111.1"/>
    </source>
</evidence>
<gene>
    <name evidence="1" type="ORF">V9T40_001544</name>
</gene>
<dbReference type="Proteomes" id="UP001367676">
    <property type="component" value="Unassembled WGS sequence"/>
</dbReference>
<dbReference type="AlphaFoldDB" id="A0AAN9Y578"/>
<evidence type="ECO:0000313" key="2">
    <source>
        <dbReference type="Proteomes" id="UP001367676"/>
    </source>
</evidence>
<organism evidence="1 2">
    <name type="scientific">Parthenolecanium corni</name>
    <dbReference type="NCBI Taxonomy" id="536013"/>
    <lineage>
        <taxon>Eukaryota</taxon>
        <taxon>Metazoa</taxon>
        <taxon>Ecdysozoa</taxon>
        <taxon>Arthropoda</taxon>
        <taxon>Hexapoda</taxon>
        <taxon>Insecta</taxon>
        <taxon>Pterygota</taxon>
        <taxon>Neoptera</taxon>
        <taxon>Paraneoptera</taxon>
        <taxon>Hemiptera</taxon>
        <taxon>Sternorrhyncha</taxon>
        <taxon>Coccoidea</taxon>
        <taxon>Coccidae</taxon>
        <taxon>Parthenolecanium</taxon>
    </lineage>
</organism>
<name>A0AAN9Y578_9HEMI</name>
<keyword evidence="2" id="KW-1185">Reference proteome</keyword>
<reference evidence="1 2" key="1">
    <citation type="submission" date="2024-03" db="EMBL/GenBank/DDBJ databases">
        <title>Adaptation during the transition from Ophiocordyceps entomopathogen to insect associate is accompanied by gene loss and intensified selection.</title>
        <authorList>
            <person name="Ward C.M."/>
            <person name="Onetto C.A."/>
            <person name="Borneman A.R."/>
        </authorList>
    </citation>
    <scope>NUCLEOTIDE SEQUENCE [LARGE SCALE GENOMIC DNA]</scope>
    <source>
        <strain evidence="1">AWRI1</strain>
        <tissue evidence="1">Single Adult Female</tissue>
    </source>
</reference>
<comment type="caution">
    <text evidence="1">The sequence shown here is derived from an EMBL/GenBank/DDBJ whole genome shotgun (WGS) entry which is preliminary data.</text>
</comment>
<proteinExistence type="predicted"/>